<feature type="transmembrane region" description="Helical" evidence="1">
    <location>
        <begin position="90"/>
        <end position="116"/>
    </location>
</feature>
<dbReference type="EMBL" id="QZAA01000131">
    <property type="protein sequence ID" value="RQD76094.1"/>
    <property type="molecule type" value="Genomic_DNA"/>
</dbReference>
<accession>A0A424YES3</accession>
<protein>
    <submittedName>
        <fullName evidence="2">Ligand-binding protein SH3</fullName>
    </submittedName>
</protein>
<feature type="transmembrane region" description="Helical" evidence="1">
    <location>
        <begin position="122"/>
        <end position="143"/>
    </location>
</feature>
<keyword evidence="1" id="KW-0472">Membrane</keyword>
<dbReference type="Pfam" id="PF06695">
    <property type="entry name" value="Sm_multidrug_ex"/>
    <property type="match status" value="1"/>
</dbReference>
<feature type="transmembrane region" description="Helical" evidence="1">
    <location>
        <begin position="34"/>
        <end position="54"/>
    </location>
</feature>
<evidence type="ECO:0000313" key="2">
    <source>
        <dbReference type="EMBL" id="RQD76094.1"/>
    </source>
</evidence>
<dbReference type="AlphaFoldDB" id="A0A424YES3"/>
<gene>
    <name evidence="2" type="ORF">D5R97_04960</name>
</gene>
<keyword evidence="1" id="KW-0812">Transmembrane</keyword>
<dbReference type="InterPro" id="IPR009577">
    <property type="entry name" value="Sm_multidrug_ex"/>
</dbReference>
<dbReference type="PANTHER" id="PTHR36007:SF2">
    <property type="entry name" value="TRANSPORT PROTEIN-RELATED"/>
    <property type="match status" value="1"/>
</dbReference>
<dbReference type="PANTHER" id="PTHR36007">
    <property type="entry name" value="TRANSPORT PROTEIN-RELATED"/>
    <property type="match status" value="1"/>
</dbReference>
<evidence type="ECO:0000313" key="3">
    <source>
        <dbReference type="Proteomes" id="UP000285138"/>
    </source>
</evidence>
<dbReference type="Proteomes" id="UP000285138">
    <property type="component" value="Unassembled WGS sequence"/>
</dbReference>
<comment type="caution">
    <text evidence="2">The sequence shown here is derived from an EMBL/GenBank/DDBJ whole genome shotgun (WGS) entry which is preliminary data.</text>
</comment>
<keyword evidence="1" id="KW-1133">Transmembrane helix</keyword>
<organism evidence="2 3">
    <name type="scientific">Candidatus Syntrophonatronum acetioxidans</name>
    <dbReference type="NCBI Taxonomy" id="1795816"/>
    <lineage>
        <taxon>Bacteria</taxon>
        <taxon>Bacillati</taxon>
        <taxon>Bacillota</taxon>
        <taxon>Clostridia</taxon>
        <taxon>Eubacteriales</taxon>
        <taxon>Syntrophomonadaceae</taxon>
        <taxon>Candidatus Syntrophonatronum</taxon>
    </lineage>
</organism>
<proteinExistence type="predicted"/>
<name>A0A424YES3_9FIRM</name>
<evidence type="ECO:0000256" key="1">
    <source>
        <dbReference type="SAM" id="Phobius"/>
    </source>
</evidence>
<sequence length="152" mass="17014">MDYLKVFIFSATPVFEVRGGLPLGVILGLSAWEAYFVSIAGNIAVIIPLQVVLARLESFILRFKIIERFHARMVFKATEKRESFHKYGKYALLLFVAIPLPTTGAWTACVAARLFRIPMWDSFLIISLGVIISGLIILSAKVLTLSGISFFW</sequence>
<reference evidence="2 3" key="1">
    <citation type="submission" date="2018-08" db="EMBL/GenBank/DDBJ databases">
        <title>The metabolism and importance of syntrophic acetate oxidation coupled to methane or sulfide production in haloalkaline environments.</title>
        <authorList>
            <person name="Timmers P.H.A."/>
            <person name="Vavourakis C.D."/>
            <person name="Sorokin D.Y."/>
            <person name="Sinninghe Damste J.S."/>
            <person name="Muyzer G."/>
            <person name="Stams A.J.M."/>
            <person name="Plugge C.M."/>
        </authorList>
    </citation>
    <scope>NUCLEOTIDE SEQUENCE [LARGE SCALE GENOMIC DNA]</scope>
    <source>
        <strain evidence="2">MSAO_Bac1</strain>
    </source>
</reference>